<evidence type="ECO:0000313" key="5">
    <source>
        <dbReference type="Proteomes" id="UP000215596"/>
    </source>
</evidence>
<dbReference type="Proteomes" id="UP000435177">
    <property type="component" value="Unassembled WGS sequence"/>
</dbReference>
<evidence type="ECO:0000313" key="3">
    <source>
        <dbReference type="EMBL" id="MUG66279.1"/>
    </source>
</evidence>
<dbReference type="AlphaFoldDB" id="A0A268ERT0"/>
<sequence>MKIGIISFAHMHAAGYASALMQIEGVELVGIADPVAERGQKYAAQFGTSYFQSYEDLLAQGLDGVVVTSENAYHKEHVLAAAKAGVHVLCEKPLSTNVKDAQAMIEACRAHGVLLQTAFPVRFNSSVRRAKQLVDEGKLGRILAMKGTNRGRNPGGWFVEPSLSGGGAVIDHTVHVADIMRWMTGAEVKEVYAEVDHLIAETPIDDCGMLSLEFDNGVFATLDCSWSRNKTYPVWGDVTLEIIGSAGTLTLNAINQKLNVYRDEQGYSHHFWGDDMDLALVRDFVSSIASGASEASVTGEDGLQALAVAVAAYRSDERKDTVSMTDVLA</sequence>
<dbReference type="OrthoDB" id="9815825at2"/>
<evidence type="ECO:0000313" key="4">
    <source>
        <dbReference type="EMBL" id="PAD75781.1"/>
    </source>
</evidence>
<dbReference type="PANTHER" id="PTHR43377:SF1">
    <property type="entry name" value="BILIVERDIN REDUCTASE A"/>
    <property type="match status" value="1"/>
</dbReference>
<dbReference type="InterPro" id="IPR036291">
    <property type="entry name" value="NAD(P)-bd_dom_sf"/>
</dbReference>
<comment type="caution">
    <text evidence="4">The sequence shown here is derived from an EMBL/GenBank/DDBJ whole genome shotgun (WGS) entry which is preliminary data.</text>
</comment>
<dbReference type="Pfam" id="PF22725">
    <property type="entry name" value="GFO_IDH_MocA_C3"/>
    <property type="match status" value="1"/>
</dbReference>
<evidence type="ECO:0000259" key="2">
    <source>
        <dbReference type="Pfam" id="PF22725"/>
    </source>
</evidence>
<dbReference type="Gene3D" id="3.40.50.720">
    <property type="entry name" value="NAD(P)-binding Rossmann-like Domain"/>
    <property type="match status" value="1"/>
</dbReference>
<keyword evidence="6" id="KW-1185">Reference proteome</keyword>
<dbReference type="InterPro" id="IPR051450">
    <property type="entry name" value="Gfo/Idh/MocA_Oxidoreductases"/>
</dbReference>
<protein>
    <submittedName>
        <fullName evidence="4">Dehydrogenase</fullName>
    </submittedName>
    <submittedName>
        <fullName evidence="3">Gfo/Idh/MocA family oxidoreductase</fullName>
    </submittedName>
</protein>
<name>A0A268ERT0_9BACL</name>
<feature type="domain" description="Gfo/Idh/MocA-like oxidoreductase N-terminal" evidence="1">
    <location>
        <begin position="3"/>
        <end position="118"/>
    </location>
</feature>
<dbReference type="Gene3D" id="3.30.360.10">
    <property type="entry name" value="Dihydrodipicolinate Reductase, domain 2"/>
    <property type="match status" value="1"/>
</dbReference>
<evidence type="ECO:0000313" key="6">
    <source>
        <dbReference type="Proteomes" id="UP000435177"/>
    </source>
</evidence>
<dbReference type="InterPro" id="IPR000683">
    <property type="entry name" value="Gfo/Idh/MocA-like_OxRdtase_N"/>
</dbReference>
<evidence type="ECO:0000259" key="1">
    <source>
        <dbReference type="Pfam" id="PF01408"/>
    </source>
</evidence>
<proteinExistence type="predicted"/>
<reference evidence="3 6" key="2">
    <citation type="submission" date="2019-11" db="EMBL/GenBank/DDBJ databases">
        <title>Draft genome sequences of five Paenibacillus species of dairy origin.</title>
        <authorList>
            <person name="Olajide A.M."/>
            <person name="Chen S."/>
            <person name="Lapointe G."/>
        </authorList>
    </citation>
    <scope>NUCLEOTIDE SEQUENCE [LARGE SCALE GENOMIC DNA]</scope>
    <source>
        <strain evidence="3 6">3CS1</strain>
    </source>
</reference>
<dbReference type="SUPFAM" id="SSF55347">
    <property type="entry name" value="Glyceraldehyde-3-phosphate dehydrogenase-like, C-terminal domain"/>
    <property type="match status" value="1"/>
</dbReference>
<dbReference type="EMBL" id="WOAA01000006">
    <property type="protein sequence ID" value="MUG66279.1"/>
    <property type="molecule type" value="Genomic_DNA"/>
</dbReference>
<organism evidence="4 5">
    <name type="scientific">Paenibacillus campinasensis</name>
    <dbReference type="NCBI Taxonomy" id="66347"/>
    <lineage>
        <taxon>Bacteria</taxon>
        <taxon>Bacillati</taxon>
        <taxon>Bacillota</taxon>
        <taxon>Bacilli</taxon>
        <taxon>Bacillales</taxon>
        <taxon>Paenibacillaceae</taxon>
        <taxon>Paenibacillus</taxon>
    </lineage>
</organism>
<dbReference type="Proteomes" id="UP000215596">
    <property type="component" value="Unassembled WGS sequence"/>
</dbReference>
<dbReference type="Pfam" id="PF01408">
    <property type="entry name" value="GFO_IDH_MocA"/>
    <property type="match status" value="1"/>
</dbReference>
<dbReference type="GO" id="GO:0000166">
    <property type="term" value="F:nucleotide binding"/>
    <property type="evidence" value="ECO:0007669"/>
    <property type="project" value="InterPro"/>
</dbReference>
<reference evidence="4 5" key="1">
    <citation type="submission" date="2017-07" db="EMBL/GenBank/DDBJ databases">
        <title>Isolation and whole genome analysis of endospore-forming bacteria from heroin.</title>
        <authorList>
            <person name="Kalinowski J."/>
            <person name="Ahrens B."/>
            <person name="Al-Dilaimi A."/>
            <person name="Winkler A."/>
            <person name="Wibberg D."/>
            <person name="Schleenbecker U."/>
            <person name="Ruckert C."/>
            <person name="Wolfel R."/>
            <person name="Grass G."/>
        </authorList>
    </citation>
    <scope>NUCLEOTIDE SEQUENCE [LARGE SCALE GENOMIC DNA]</scope>
    <source>
        <strain evidence="4 5">7537-G1</strain>
    </source>
</reference>
<accession>A0A268ERT0</accession>
<feature type="domain" description="GFO/IDH/MocA-like oxidoreductase" evidence="2">
    <location>
        <begin position="127"/>
        <end position="249"/>
    </location>
</feature>
<dbReference type="EMBL" id="NPBY01000044">
    <property type="protein sequence ID" value="PAD75781.1"/>
    <property type="molecule type" value="Genomic_DNA"/>
</dbReference>
<gene>
    <name evidence="4" type="ORF">CHH67_14155</name>
    <name evidence="3" type="ORF">GNP94_09660</name>
</gene>
<dbReference type="PANTHER" id="PTHR43377">
    <property type="entry name" value="BILIVERDIN REDUCTASE A"/>
    <property type="match status" value="1"/>
</dbReference>
<dbReference type="InterPro" id="IPR055170">
    <property type="entry name" value="GFO_IDH_MocA-like_dom"/>
</dbReference>
<dbReference type="RefSeq" id="WP_095265844.1">
    <property type="nucleotide sequence ID" value="NZ_NPBY01000044.1"/>
</dbReference>
<dbReference type="SUPFAM" id="SSF51735">
    <property type="entry name" value="NAD(P)-binding Rossmann-fold domains"/>
    <property type="match status" value="1"/>
</dbReference>